<proteinExistence type="predicted"/>
<dbReference type="AlphaFoldDB" id="X1QTD2"/>
<organism evidence="1">
    <name type="scientific">marine sediment metagenome</name>
    <dbReference type="NCBI Taxonomy" id="412755"/>
    <lineage>
        <taxon>unclassified sequences</taxon>
        <taxon>metagenomes</taxon>
        <taxon>ecological metagenomes</taxon>
    </lineage>
</organism>
<accession>X1QTD2</accession>
<sequence length="117" mass="11778">FVTTKIGSVDWGEIIGDARLDKDNSGIPTSVVVHNSAAIAFPDGYSEDSTLFVAIDTGGNNGDVYMINGVEAPDNSAATDLNIGAAYNLSNIDVTSLAVTGNAATANLLAGAASSAQ</sequence>
<feature type="non-terminal residue" evidence="1">
    <location>
        <position position="117"/>
    </location>
</feature>
<protein>
    <submittedName>
        <fullName evidence="1">Uncharacterized protein</fullName>
    </submittedName>
</protein>
<reference evidence="1" key="1">
    <citation type="journal article" date="2014" name="Front. Microbiol.">
        <title>High frequency of phylogenetically diverse reductive dehalogenase-homologous genes in deep subseafloor sedimentary metagenomes.</title>
        <authorList>
            <person name="Kawai M."/>
            <person name="Futagami T."/>
            <person name="Toyoda A."/>
            <person name="Takaki Y."/>
            <person name="Nishi S."/>
            <person name="Hori S."/>
            <person name="Arai W."/>
            <person name="Tsubouchi T."/>
            <person name="Morono Y."/>
            <person name="Uchiyama I."/>
            <person name="Ito T."/>
            <person name="Fujiyama A."/>
            <person name="Inagaki F."/>
            <person name="Takami H."/>
        </authorList>
    </citation>
    <scope>NUCLEOTIDE SEQUENCE</scope>
    <source>
        <strain evidence="1">Expedition CK06-06</strain>
    </source>
</reference>
<gene>
    <name evidence="1" type="ORF">S06H3_64537</name>
</gene>
<comment type="caution">
    <text evidence="1">The sequence shown here is derived from an EMBL/GenBank/DDBJ whole genome shotgun (WGS) entry which is preliminary data.</text>
</comment>
<name>X1QTD2_9ZZZZ</name>
<dbReference type="EMBL" id="BARV01043138">
    <property type="protein sequence ID" value="GAI54170.1"/>
    <property type="molecule type" value="Genomic_DNA"/>
</dbReference>
<feature type="non-terminal residue" evidence="1">
    <location>
        <position position="1"/>
    </location>
</feature>
<evidence type="ECO:0000313" key="1">
    <source>
        <dbReference type="EMBL" id="GAI54170.1"/>
    </source>
</evidence>